<evidence type="ECO:0000259" key="12">
    <source>
        <dbReference type="Pfam" id="PF13206"/>
    </source>
</evidence>
<evidence type="ECO:0000256" key="4">
    <source>
        <dbReference type="ARBA" id="ARBA00022622"/>
    </source>
</evidence>
<accession>A0A1V0FY21</accession>
<keyword evidence="7" id="KW-0325">Glycoprotein</keyword>
<dbReference type="VEuPathDB" id="TriTrypDB:Tb427_000479200"/>
<evidence type="ECO:0000256" key="3">
    <source>
        <dbReference type="ARBA" id="ARBA00022475"/>
    </source>
</evidence>
<sequence length="449" mass="47553">MQPVQHGGKCTTVNLIALVLLTTINCASAAKPDAGLNAAHFSALCKAVRVAKSILPTPPAGANLDELNTVAAAVAVSLSDHAEIMSQAQKHETKEQVFPAGSSANTTCSAYGWPFCKQGSEYLKTNNKHFEIQTWLLVNKSPSIAQKLNTTLAAFLKKMEDRKKIELEETVTKINGLLNDALEGEEAKKTSIKLSGATDRVTACGKTSAGRKTAGTLAGKSLKVDIMCLCAMEASANNQPAFCTTTNPEISVANSGGAELQPDWEKLKAACGTPVGAEGLTPSHLTSVTEDINQLIMEGKGENNKYTNVLGALNSGGETNCDGKAAANYGVCVIYETEAGTNQAKNLKWMTALKAAATTLAQLNEQRKQANSLEMALVALNTTLANIATGKDPLKQQNIQQTDADDSSKQLAAKSQKCNEAKDDQESCKKLEDKVCTYNESNVEGKSAH</sequence>
<dbReference type="GO" id="GO:0098552">
    <property type="term" value="C:side of membrane"/>
    <property type="evidence" value="ECO:0007669"/>
    <property type="project" value="UniProtKB-KW"/>
</dbReference>
<comment type="function">
    <text evidence="1">VSG forms a coat on the surface of the parasite. The trypanosome evades the immune response of the host by expressing a series of antigenically distinct VSGs from an estimated 1000 VSG genes.</text>
</comment>
<evidence type="ECO:0000256" key="11">
    <source>
        <dbReference type="SAM" id="SignalP"/>
    </source>
</evidence>
<keyword evidence="3" id="KW-1003">Cell membrane</keyword>
<evidence type="ECO:0000256" key="1">
    <source>
        <dbReference type="ARBA" id="ARBA00002523"/>
    </source>
</evidence>
<dbReference type="EMBL" id="KY404437">
    <property type="protein sequence ID" value="ARB50688.1"/>
    <property type="molecule type" value="Genomic_DNA"/>
</dbReference>
<reference evidence="13" key="1">
    <citation type="submission" date="2016-12" db="EMBL/GenBank/DDBJ databases">
        <title>Extending the VSGnome of Trypanosoma brucei strain TREU927.</title>
        <authorList>
            <person name="Cross G.A."/>
        </authorList>
    </citation>
    <scope>NUCLEOTIDE SEQUENCE</scope>
    <source>
        <strain evidence="13">Tb927.99.595</strain>
    </source>
</reference>
<proteinExistence type="predicted"/>
<name>A0A1V0FY21_9TRYP</name>
<evidence type="ECO:0000256" key="7">
    <source>
        <dbReference type="ARBA" id="ARBA00023180"/>
    </source>
</evidence>
<evidence type="ECO:0000256" key="2">
    <source>
        <dbReference type="ARBA" id="ARBA00004609"/>
    </source>
</evidence>
<dbReference type="AlphaFoldDB" id="A0A1V0FY21"/>
<dbReference type="Pfam" id="PF13206">
    <property type="entry name" value="VSG_B"/>
    <property type="match status" value="1"/>
</dbReference>
<keyword evidence="6" id="KW-0472">Membrane</keyword>
<feature type="domain" description="Trypanosome variant surface glycoprotein B-type N-terminal" evidence="12">
    <location>
        <begin position="19"/>
        <end position="376"/>
    </location>
</feature>
<evidence type="ECO:0000256" key="9">
    <source>
        <dbReference type="SAM" id="Coils"/>
    </source>
</evidence>
<comment type="subcellular location">
    <subcellularLocation>
        <location evidence="2">Cell membrane</location>
        <topology evidence="2">Lipid-anchor</topology>
        <topology evidence="2">GPI-anchor</topology>
    </subcellularLocation>
</comment>
<feature type="signal peptide" evidence="11">
    <location>
        <begin position="1"/>
        <end position="29"/>
    </location>
</feature>
<organism evidence="13">
    <name type="scientific">Trypanosoma brucei</name>
    <dbReference type="NCBI Taxonomy" id="5691"/>
    <lineage>
        <taxon>Eukaryota</taxon>
        <taxon>Discoba</taxon>
        <taxon>Euglenozoa</taxon>
        <taxon>Kinetoplastea</taxon>
        <taxon>Metakinetoplastina</taxon>
        <taxon>Trypanosomatida</taxon>
        <taxon>Trypanosomatidae</taxon>
        <taxon>Trypanosoma</taxon>
    </lineage>
</organism>
<evidence type="ECO:0000256" key="6">
    <source>
        <dbReference type="ARBA" id="ARBA00023136"/>
    </source>
</evidence>
<feature type="region of interest" description="Disordered" evidence="10">
    <location>
        <begin position="398"/>
        <end position="425"/>
    </location>
</feature>
<dbReference type="InterPro" id="IPR025932">
    <property type="entry name" value="Trypano_VSG_B_N_dom"/>
</dbReference>
<keyword evidence="8" id="KW-0449">Lipoprotein</keyword>
<evidence type="ECO:0000256" key="5">
    <source>
        <dbReference type="ARBA" id="ARBA00022729"/>
    </source>
</evidence>
<evidence type="ECO:0000256" key="8">
    <source>
        <dbReference type="ARBA" id="ARBA00023288"/>
    </source>
</evidence>
<keyword evidence="4" id="KW-0336">GPI-anchor</keyword>
<dbReference type="GO" id="GO:0005886">
    <property type="term" value="C:plasma membrane"/>
    <property type="evidence" value="ECO:0007669"/>
    <property type="project" value="UniProtKB-SubCell"/>
</dbReference>
<keyword evidence="5 11" id="KW-0732">Signal</keyword>
<feature type="chain" id="PRO_5010693761" evidence="11">
    <location>
        <begin position="30"/>
        <end position="449"/>
    </location>
</feature>
<protein>
    <submittedName>
        <fullName evidence="13">Variant surface glycoprotein</fullName>
    </submittedName>
</protein>
<evidence type="ECO:0000256" key="10">
    <source>
        <dbReference type="SAM" id="MobiDB-lite"/>
    </source>
</evidence>
<evidence type="ECO:0000313" key="13">
    <source>
        <dbReference type="EMBL" id="ARB50688.1"/>
    </source>
</evidence>
<keyword evidence="9" id="KW-0175">Coiled coil</keyword>
<feature type="coiled-coil region" evidence="9">
    <location>
        <begin position="353"/>
        <end position="383"/>
    </location>
</feature>